<dbReference type="InterPro" id="IPR050706">
    <property type="entry name" value="Cyclic-di-GMP_PDE-like"/>
</dbReference>
<dbReference type="CDD" id="cd12913">
    <property type="entry name" value="PDC1_MCP_like"/>
    <property type="match status" value="1"/>
</dbReference>
<dbReference type="SMART" id="SM00052">
    <property type="entry name" value="EAL"/>
    <property type="match status" value="1"/>
</dbReference>
<evidence type="ECO:0000259" key="8">
    <source>
        <dbReference type="PROSITE" id="PS50885"/>
    </source>
</evidence>
<dbReference type="PROSITE" id="PS50887">
    <property type="entry name" value="GGDEF"/>
    <property type="match status" value="1"/>
</dbReference>
<name>A0A1E5E625_9VIBR</name>
<dbReference type="AlphaFoldDB" id="A0A1E5E625"/>
<dbReference type="GO" id="GO:0007165">
    <property type="term" value="P:signal transduction"/>
    <property type="evidence" value="ECO:0007669"/>
    <property type="project" value="InterPro"/>
</dbReference>
<evidence type="ECO:0000313" key="10">
    <source>
        <dbReference type="EMBL" id="OEF29428.1"/>
    </source>
</evidence>
<evidence type="ECO:0000256" key="3">
    <source>
        <dbReference type="ARBA" id="ARBA00022692"/>
    </source>
</evidence>
<proteinExistence type="predicted"/>
<dbReference type="NCBIfam" id="TIGR00254">
    <property type="entry name" value="GGDEF"/>
    <property type="match status" value="1"/>
</dbReference>
<dbReference type="InterPro" id="IPR001633">
    <property type="entry name" value="EAL_dom"/>
</dbReference>
<evidence type="ECO:0000259" key="7">
    <source>
        <dbReference type="PROSITE" id="PS50883"/>
    </source>
</evidence>
<dbReference type="Gene3D" id="3.30.450.20">
    <property type="entry name" value="PAS domain"/>
    <property type="match status" value="2"/>
</dbReference>
<comment type="caution">
    <text evidence="10">The sequence shown here is derived from an EMBL/GenBank/DDBJ whole genome shotgun (WGS) entry which is preliminary data.</text>
</comment>
<keyword evidence="11" id="KW-1185">Reference proteome</keyword>
<dbReference type="Pfam" id="PF00990">
    <property type="entry name" value="GGDEF"/>
    <property type="match status" value="1"/>
</dbReference>
<gene>
    <name evidence="10" type="ORF">A1QC_04055</name>
</gene>
<dbReference type="InterPro" id="IPR029787">
    <property type="entry name" value="Nucleotide_cyclase"/>
</dbReference>
<dbReference type="eggNOG" id="COG5001">
    <property type="taxonomic scope" value="Bacteria"/>
</dbReference>
<keyword evidence="2" id="KW-1003">Cell membrane</keyword>
<evidence type="ECO:0000256" key="6">
    <source>
        <dbReference type="SAM" id="Phobius"/>
    </source>
</evidence>
<dbReference type="CDD" id="cd01949">
    <property type="entry name" value="GGDEF"/>
    <property type="match status" value="1"/>
</dbReference>
<evidence type="ECO:0000313" key="11">
    <source>
        <dbReference type="Proteomes" id="UP000094070"/>
    </source>
</evidence>
<feature type="domain" description="HAMP" evidence="8">
    <location>
        <begin position="374"/>
        <end position="427"/>
    </location>
</feature>
<evidence type="ECO:0000256" key="5">
    <source>
        <dbReference type="ARBA" id="ARBA00023136"/>
    </source>
</evidence>
<feature type="domain" description="GGDEF" evidence="9">
    <location>
        <begin position="458"/>
        <end position="589"/>
    </location>
</feature>
<dbReference type="GO" id="GO:0005886">
    <property type="term" value="C:plasma membrane"/>
    <property type="evidence" value="ECO:0007669"/>
    <property type="project" value="UniProtKB-SubCell"/>
</dbReference>
<dbReference type="RefSeq" id="WP_017026618.1">
    <property type="nucleotide sequence ID" value="NZ_AJYK02000008.1"/>
</dbReference>
<accession>A0A1E5E625</accession>
<dbReference type="Pfam" id="PF00672">
    <property type="entry name" value="HAMP"/>
    <property type="match status" value="1"/>
</dbReference>
<dbReference type="OrthoDB" id="6635966at2"/>
<dbReference type="Gene3D" id="3.30.70.270">
    <property type="match status" value="1"/>
</dbReference>
<keyword evidence="3 6" id="KW-0812">Transmembrane</keyword>
<dbReference type="InterPro" id="IPR043128">
    <property type="entry name" value="Rev_trsase/Diguanyl_cyclase"/>
</dbReference>
<organism evidence="10 11">
    <name type="scientific">Vibrio rumoiensis 1S-45</name>
    <dbReference type="NCBI Taxonomy" id="1188252"/>
    <lineage>
        <taxon>Bacteria</taxon>
        <taxon>Pseudomonadati</taxon>
        <taxon>Pseudomonadota</taxon>
        <taxon>Gammaproteobacteria</taxon>
        <taxon>Vibrionales</taxon>
        <taxon>Vibrionaceae</taxon>
        <taxon>Vibrio</taxon>
    </lineage>
</organism>
<dbReference type="Gene3D" id="3.20.20.450">
    <property type="entry name" value="EAL domain"/>
    <property type="match status" value="1"/>
</dbReference>
<dbReference type="STRING" id="1188252.A1QC_04055"/>
<evidence type="ECO:0000256" key="1">
    <source>
        <dbReference type="ARBA" id="ARBA00004651"/>
    </source>
</evidence>
<dbReference type="Pfam" id="PF00563">
    <property type="entry name" value="EAL"/>
    <property type="match status" value="1"/>
</dbReference>
<dbReference type="PROSITE" id="PS50883">
    <property type="entry name" value="EAL"/>
    <property type="match status" value="1"/>
</dbReference>
<dbReference type="InterPro" id="IPR035919">
    <property type="entry name" value="EAL_sf"/>
</dbReference>
<dbReference type="SUPFAM" id="SSF141868">
    <property type="entry name" value="EAL domain-like"/>
    <property type="match status" value="1"/>
</dbReference>
<dbReference type="InterPro" id="IPR033479">
    <property type="entry name" value="dCache_1"/>
</dbReference>
<dbReference type="CDD" id="cd06225">
    <property type="entry name" value="HAMP"/>
    <property type="match status" value="1"/>
</dbReference>
<keyword evidence="4 6" id="KW-1133">Transmembrane helix</keyword>
<dbReference type="PANTHER" id="PTHR33121">
    <property type="entry name" value="CYCLIC DI-GMP PHOSPHODIESTERASE PDEF"/>
    <property type="match status" value="1"/>
</dbReference>
<dbReference type="PANTHER" id="PTHR33121:SF70">
    <property type="entry name" value="SIGNALING PROTEIN YKOW"/>
    <property type="match status" value="1"/>
</dbReference>
<feature type="transmembrane region" description="Helical" evidence="6">
    <location>
        <begin position="12"/>
        <end position="30"/>
    </location>
</feature>
<dbReference type="Pfam" id="PF02743">
    <property type="entry name" value="dCache_1"/>
    <property type="match status" value="1"/>
</dbReference>
<dbReference type="Gene3D" id="6.10.340.10">
    <property type="match status" value="1"/>
</dbReference>
<dbReference type="InterPro" id="IPR000160">
    <property type="entry name" value="GGDEF_dom"/>
</dbReference>
<feature type="domain" description="EAL" evidence="7">
    <location>
        <begin position="598"/>
        <end position="854"/>
    </location>
</feature>
<dbReference type="EMBL" id="AJYK02000008">
    <property type="protein sequence ID" value="OEF29428.1"/>
    <property type="molecule type" value="Genomic_DNA"/>
</dbReference>
<evidence type="ECO:0000256" key="2">
    <source>
        <dbReference type="ARBA" id="ARBA00022475"/>
    </source>
</evidence>
<dbReference type="Proteomes" id="UP000094070">
    <property type="component" value="Unassembled WGS sequence"/>
</dbReference>
<reference evidence="10 11" key="1">
    <citation type="journal article" date="2012" name="Science">
        <title>Ecological populations of bacteria act as socially cohesive units of antibiotic production and resistance.</title>
        <authorList>
            <person name="Cordero O.X."/>
            <person name="Wildschutte H."/>
            <person name="Kirkup B."/>
            <person name="Proehl S."/>
            <person name="Ngo L."/>
            <person name="Hussain F."/>
            <person name="Le Roux F."/>
            <person name="Mincer T."/>
            <person name="Polz M.F."/>
        </authorList>
    </citation>
    <scope>NUCLEOTIDE SEQUENCE [LARGE SCALE GENOMIC DNA]</scope>
    <source>
        <strain evidence="10 11">1S-45</strain>
    </source>
</reference>
<evidence type="ECO:0008006" key="12">
    <source>
        <dbReference type="Google" id="ProtNLM"/>
    </source>
</evidence>
<comment type="subcellular location">
    <subcellularLocation>
        <location evidence="1">Cell membrane</location>
        <topology evidence="1">Multi-pass membrane protein</topology>
    </subcellularLocation>
</comment>
<dbReference type="SUPFAM" id="SSF158472">
    <property type="entry name" value="HAMP domain-like"/>
    <property type="match status" value="1"/>
</dbReference>
<dbReference type="SMART" id="SM00304">
    <property type="entry name" value="HAMP"/>
    <property type="match status" value="1"/>
</dbReference>
<protein>
    <recommendedName>
        <fullName evidence="12">Diguanylate cyclase</fullName>
    </recommendedName>
</protein>
<sequence length="862" mass="97119">MTFPRLSLRTAVILPFTIVLVITMLIITVVQKMTYEKMLQEMSQKQLTSISQNIESNLLSFLHAPFKVSIALSEAISYNNLYEEKDVSRLTDFFRLTYSSLESHIPQLDSLAFGGQAFGQYVGLRREKNHDFSLLIKDHKTNNSLLVYHGKTRDSDVLFSVNDYEPRVRPWYAPVAETLEPMWSDPYTNNDDRQEVTLSALTPVMKGTELVGVLSADVKLNSFDEFLAEQKKRDNSSIFIFDQNKQLIAHSDIENSIISKKEPKSNNKNPLSITGKRITITESADPIIRATANQIINKENEHSNQSIMVFYVGGKRYFSYVGPFVDDNKLNWTIAVTLPESELLGDLPAKQQKALLFGFLICLIASAIGFVVFNTITKPINETAKAARQLAKGNWNTSIPNYGYIEETTTLVKSFTEMANNLKASFEALRIQLTYDSLTHTYSRQGLIEASKNTKSKKAGTLFIIGLERFRDINDSLGHMRGDQVLIIISERLKSLIPSHYNLARIGGDEFAIHAVDLHDTKDINSFVYLLKQQFISPIKMGAEHVLITPIIGHSSTPIDSNIEYWLRNASIAQSFAKKEPLRISAYQPKMAEDSLKRTQNIAKITQAIKNKEFIAYYQPIIDLSTNKTIGAEALARWVSPKEGIISPLEFIPIAEKYGLIYQIGYQILLQACCDTKRCIDQGVWPESFHIHVNVSVHQLGIPTFINELEDILEISQLSVHNLTLEITESNIVDNDPIVLDNITAVRKMGVKIAIDDFGTGYSSLSYLHQMPFDCLKIDLSFVQILTKENAQSSIAAAILGMTKGLDIVIVSEGVETQEQADILKNLGCQQAQGYLYSKPLPLEDWTHQFHINHDSSRNKLE</sequence>
<evidence type="ECO:0000259" key="9">
    <source>
        <dbReference type="PROSITE" id="PS50887"/>
    </source>
</evidence>
<dbReference type="InterPro" id="IPR003660">
    <property type="entry name" value="HAMP_dom"/>
</dbReference>
<dbReference type="PROSITE" id="PS50885">
    <property type="entry name" value="HAMP"/>
    <property type="match status" value="1"/>
</dbReference>
<keyword evidence="5 6" id="KW-0472">Membrane</keyword>
<dbReference type="GO" id="GO:0071111">
    <property type="term" value="F:cyclic-guanylate-specific phosphodiesterase activity"/>
    <property type="evidence" value="ECO:0007669"/>
    <property type="project" value="InterPro"/>
</dbReference>
<feature type="transmembrane region" description="Helical" evidence="6">
    <location>
        <begin position="354"/>
        <end position="373"/>
    </location>
</feature>
<dbReference type="SUPFAM" id="SSF55073">
    <property type="entry name" value="Nucleotide cyclase"/>
    <property type="match status" value="1"/>
</dbReference>
<dbReference type="SMART" id="SM00267">
    <property type="entry name" value="GGDEF"/>
    <property type="match status" value="1"/>
</dbReference>
<dbReference type="CDD" id="cd01948">
    <property type="entry name" value="EAL"/>
    <property type="match status" value="1"/>
</dbReference>
<evidence type="ECO:0000256" key="4">
    <source>
        <dbReference type="ARBA" id="ARBA00022989"/>
    </source>
</evidence>